<gene>
    <name evidence="2" type="ORF">JOL79_12135</name>
</gene>
<protein>
    <submittedName>
        <fullName evidence="2">Maleylpyruvate isomerase family mycothiol-dependent enzyme</fullName>
    </submittedName>
</protein>
<comment type="caution">
    <text evidence="2">The sequence shown here is derived from an EMBL/GenBank/DDBJ whole genome shotgun (WGS) entry which is preliminary data.</text>
</comment>
<sequence length="238" mass="26449">MTSRPDQLASLDPFDILDAEAARLDRHFSSLDGDAWNRQSRCAGWTVRDVLAHLAGEELYNHACLDRDVDGFYEMLEHEGVRGGYEEFNEWCVRRRRRLPVEQVLDEWRGKNAQTRSRMRELGRDGSLATAVGPYPAGLQAFHYSSEFATHADDVGVPVTDDEASGRLGWRTRVGLFALDERGSQATVEPADNGGLRVWVDGRSTVLSPQDFVDATVGRLPAGHPIDPRVSGALRCLA</sequence>
<evidence type="ECO:0000259" key="1">
    <source>
        <dbReference type="Pfam" id="PF11716"/>
    </source>
</evidence>
<dbReference type="InterPro" id="IPR017517">
    <property type="entry name" value="Maleyloyr_isom"/>
</dbReference>
<dbReference type="AlphaFoldDB" id="A0A941AQC3"/>
<evidence type="ECO:0000313" key="3">
    <source>
        <dbReference type="Proteomes" id="UP000674234"/>
    </source>
</evidence>
<dbReference type="NCBIfam" id="TIGR03083">
    <property type="entry name" value="maleylpyruvate isomerase family mycothiol-dependent enzyme"/>
    <property type="match status" value="1"/>
</dbReference>
<dbReference type="Gene3D" id="1.20.120.450">
    <property type="entry name" value="dinb family like domain"/>
    <property type="match status" value="1"/>
</dbReference>
<keyword evidence="3" id="KW-1185">Reference proteome</keyword>
<keyword evidence="2" id="KW-0413">Isomerase</keyword>
<dbReference type="SUPFAM" id="SSF109854">
    <property type="entry name" value="DinB/YfiT-like putative metalloenzymes"/>
    <property type="match status" value="1"/>
</dbReference>
<feature type="domain" description="Mycothiol-dependent maleylpyruvate isomerase metal-binding" evidence="1">
    <location>
        <begin position="17"/>
        <end position="155"/>
    </location>
</feature>
<evidence type="ECO:0000313" key="2">
    <source>
        <dbReference type="EMBL" id="MBP2704564.1"/>
    </source>
</evidence>
<dbReference type="GO" id="GO:0016853">
    <property type="term" value="F:isomerase activity"/>
    <property type="evidence" value="ECO:0007669"/>
    <property type="project" value="UniProtKB-KW"/>
</dbReference>
<dbReference type="RefSeq" id="WP_210155856.1">
    <property type="nucleotide sequence ID" value="NZ_JAFCNB010000005.1"/>
</dbReference>
<dbReference type="Pfam" id="PF11716">
    <property type="entry name" value="MDMPI_N"/>
    <property type="match status" value="1"/>
</dbReference>
<dbReference type="InterPro" id="IPR034660">
    <property type="entry name" value="DinB/YfiT-like"/>
</dbReference>
<accession>A0A941AQC3</accession>
<proteinExistence type="predicted"/>
<dbReference type="Proteomes" id="UP000674234">
    <property type="component" value="Unassembled WGS sequence"/>
</dbReference>
<reference evidence="2" key="1">
    <citation type="submission" date="2021-02" db="EMBL/GenBank/DDBJ databases">
        <title>Draft genome sequence of Microbispora sp. RL4-1S isolated from rice leaves in Thailand.</title>
        <authorList>
            <person name="Muangham S."/>
            <person name="Duangmal K."/>
        </authorList>
    </citation>
    <scope>NUCLEOTIDE SEQUENCE</scope>
    <source>
        <strain evidence="2">RL4-1S</strain>
    </source>
</reference>
<organism evidence="2 3">
    <name type="scientific">Microbispora oryzae</name>
    <dbReference type="NCBI Taxonomy" id="2806554"/>
    <lineage>
        <taxon>Bacteria</taxon>
        <taxon>Bacillati</taxon>
        <taxon>Actinomycetota</taxon>
        <taxon>Actinomycetes</taxon>
        <taxon>Streptosporangiales</taxon>
        <taxon>Streptosporangiaceae</taxon>
        <taxon>Microbispora</taxon>
    </lineage>
</organism>
<name>A0A941AQC3_9ACTN</name>
<dbReference type="InterPro" id="IPR024344">
    <property type="entry name" value="MDMPI_metal-binding"/>
</dbReference>
<dbReference type="GO" id="GO:0046872">
    <property type="term" value="F:metal ion binding"/>
    <property type="evidence" value="ECO:0007669"/>
    <property type="project" value="InterPro"/>
</dbReference>
<dbReference type="EMBL" id="JAFCNB010000005">
    <property type="protein sequence ID" value="MBP2704564.1"/>
    <property type="molecule type" value="Genomic_DNA"/>
</dbReference>